<accession>A0A8S2A732</accession>
<sequence>MPLYAMSCFKLPLSLCKRIQSILTRFWWDDKPDKRKISWVAWNTLTLPKSEGGLGFREIEQFNDALLGRISWKILHFPDSLLARVLLGKYCLEKNFLEVTASSSCSHGWRSILAGREVLLKGLGWTVGDGSSINIWKDPWLSTDLPRLPIGPPTEENRHLKVSALLQPETNDWNAAAIQKHLPQYEESICKLIPSSNKKKDALVWLPERKGFYTTKTGYMLAKLNSNAPISENFNWQLNIWKIRIPPKLKMFLWKVKRKALSVGNNLSCRGIVSDLLCKRCGERESELHILIHCSFARRVWDLAPLHRTPRSESSSSLGSLLTSARQTQALPPLGITHSSLYHWILWYIWKSRNLLIFENRIITEEETITKAIVAAKEWQAAQPIVKTPQRCRTTNVPPTEASLIHVPLIEDATLAIPHIEDSTQALPPDEVLLCFTDAAWNASSGSCGMGWIFKTQHRVIHRGSAFRRHTPSALAAEALAMKYALTAASRMEVTSINVFSDSQVLISLLNTETSTNELQGILHDIALLCHSFVSCTFSFIPREANVLADGMAKAALASLNSPAL</sequence>
<dbReference type="Proteomes" id="UP000682877">
    <property type="component" value="Chromosome 4"/>
</dbReference>
<dbReference type="InterPro" id="IPR012337">
    <property type="entry name" value="RNaseH-like_sf"/>
</dbReference>
<dbReference type="InterPro" id="IPR036397">
    <property type="entry name" value="RNaseH_sf"/>
</dbReference>
<dbReference type="CDD" id="cd06222">
    <property type="entry name" value="RNase_H_like"/>
    <property type="match status" value="1"/>
</dbReference>
<evidence type="ECO:0000313" key="4">
    <source>
        <dbReference type="Proteomes" id="UP000682877"/>
    </source>
</evidence>
<name>A0A8S2A732_ARAAE</name>
<dbReference type="EMBL" id="LR999454">
    <property type="protein sequence ID" value="CAE6013626.1"/>
    <property type="molecule type" value="Genomic_DNA"/>
</dbReference>
<dbReference type="GO" id="GO:0004523">
    <property type="term" value="F:RNA-DNA hybrid ribonuclease activity"/>
    <property type="evidence" value="ECO:0007669"/>
    <property type="project" value="InterPro"/>
</dbReference>
<dbReference type="InterPro" id="IPR044730">
    <property type="entry name" value="RNase_H-like_dom_plant"/>
</dbReference>
<dbReference type="GO" id="GO:0003676">
    <property type="term" value="F:nucleic acid binding"/>
    <property type="evidence" value="ECO:0007669"/>
    <property type="project" value="InterPro"/>
</dbReference>
<feature type="domain" description="RNase H type-1" evidence="1">
    <location>
        <begin position="437"/>
        <end position="556"/>
    </location>
</feature>
<gene>
    <name evidence="3" type="ORF">AARE701A_LOCUS9793</name>
</gene>
<evidence type="ECO:0000313" key="3">
    <source>
        <dbReference type="EMBL" id="CAE6013626.1"/>
    </source>
</evidence>
<dbReference type="PANTHER" id="PTHR47074:SF11">
    <property type="entry name" value="REVERSE TRANSCRIPTASE-LIKE PROTEIN"/>
    <property type="match status" value="1"/>
</dbReference>
<dbReference type="Gene3D" id="3.30.420.10">
    <property type="entry name" value="Ribonuclease H-like superfamily/Ribonuclease H"/>
    <property type="match status" value="1"/>
</dbReference>
<dbReference type="InterPro" id="IPR052929">
    <property type="entry name" value="RNase_H-like_EbsB-rel"/>
</dbReference>
<keyword evidence="4" id="KW-1185">Reference proteome</keyword>
<evidence type="ECO:0000259" key="1">
    <source>
        <dbReference type="Pfam" id="PF13456"/>
    </source>
</evidence>
<dbReference type="SUPFAM" id="SSF53098">
    <property type="entry name" value="Ribonuclease H-like"/>
    <property type="match status" value="1"/>
</dbReference>
<dbReference type="Pfam" id="PF13456">
    <property type="entry name" value="RVT_3"/>
    <property type="match status" value="1"/>
</dbReference>
<evidence type="ECO:0008006" key="5">
    <source>
        <dbReference type="Google" id="ProtNLM"/>
    </source>
</evidence>
<proteinExistence type="predicted"/>
<feature type="domain" description="Reverse transcriptase zinc-binding" evidence="2">
    <location>
        <begin position="213"/>
        <end position="301"/>
    </location>
</feature>
<dbReference type="InterPro" id="IPR026960">
    <property type="entry name" value="RVT-Znf"/>
</dbReference>
<dbReference type="InterPro" id="IPR002156">
    <property type="entry name" value="RNaseH_domain"/>
</dbReference>
<organism evidence="3 4">
    <name type="scientific">Arabidopsis arenosa</name>
    <name type="common">Sand rock-cress</name>
    <name type="synonym">Cardaminopsis arenosa</name>
    <dbReference type="NCBI Taxonomy" id="38785"/>
    <lineage>
        <taxon>Eukaryota</taxon>
        <taxon>Viridiplantae</taxon>
        <taxon>Streptophyta</taxon>
        <taxon>Embryophyta</taxon>
        <taxon>Tracheophyta</taxon>
        <taxon>Spermatophyta</taxon>
        <taxon>Magnoliopsida</taxon>
        <taxon>eudicotyledons</taxon>
        <taxon>Gunneridae</taxon>
        <taxon>Pentapetalae</taxon>
        <taxon>rosids</taxon>
        <taxon>malvids</taxon>
        <taxon>Brassicales</taxon>
        <taxon>Brassicaceae</taxon>
        <taxon>Camelineae</taxon>
        <taxon>Arabidopsis</taxon>
    </lineage>
</organism>
<reference evidence="3" key="1">
    <citation type="submission" date="2021-01" db="EMBL/GenBank/DDBJ databases">
        <authorList>
            <person name="Bezrukov I."/>
        </authorList>
    </citation>
    <scope>NUCLEOTIDE SEQUENCE</scope>
</reference>
<evidence type="ECO:0000259" key="2">
    <source>
        <dbReference type="Pfam" id="PF13966"/>
    </source>
</evidence>
<dbReference type="Pfam" id="PF13966">
    <property type="entry name" value="zf-RVT"/>
    <property type="match status" value="1"/>
</dbReference>
<dbReference type="AlphaFoldDB" id="A0A8S2A732"/>
<protein>
    <recommendedName>
        <fullName evidence="5">RNase H type-1 domain-containing protein</fullName>
    </recommendedName>
</protein>
<dbReference type="PANTHER" id="PTHR47074">
    <property type="entry name" value="BNAC02G40300D PROTEIN"/>
    <property type="match status" value="1"/>
</dbReference>